<feature type="transmembrane region" description="Helical" evidence="1">
    <location>
        <begin position="22"/>
        <end position="44"/>
    </location>
</feature>
<comment type="caution">
    <text evidence="2">The sequence shown here is derived from an EMBL/GenBank/DDBJ whole genome shotgun (WGS) entry which is preliminary data.</text>
</comment>
<organism evidence="2 3">
    <name type="scientific">Cryptotermes secundus</name>
    <dbReference type="NCBI Taxonomy" id="105785"/>
    <lineage>
        <taxon>Eukaryota</taxon>
        <taxon>Metazoa</taxon>
        <taxon>Ecdysozoa</taxon>
        <taxon>Arthropoda</taxon>
        <taxon>Hexapoda</taxon>
        <taxon>Insecta</taxon>
        <taxon>Pterygota</taxon>
        <taxon>Neoptera</taxon>
        <taxon>Polyneoptera</taxon>
        <taxon>Dictyoptera</taxon>
        <taxon>Blattodea</taxon>
        <taxon>Blattoidea</taxon>
        <taxon>Termitoidae</taxon>
        <taxon>Kalotermitidae</taxon>
        <taxon>Cryptotermitinae</taxon>
        <taxon>Cryptotermes</taxon>
    </lineage>
</organism>
<keyword evidence="1" id="KW-0812">Transmembrane</keyword>
<dbReference type="EMBL" id="NEVH01012082">
    <property type="protein sequence ID" value="PNF30999.1"/>
    <property type="molecule type" value="Genomic_DNA"/>
</dbReference>
<proteinExistence type="predicted"/>
<gene>
    <name evidence="2" type="ORF">B7P43_G02090</name>
</gene>
<evidence type="ECO:0000256" key="1">
    <source>
        <dbReference type="SAM" id="Phobius"/>
    </source>
</evidence>
<keyword evidence="1" id="KW-0472">Membrane</keyword>
<sequence>MHPVPFTSAGDLREHHSRYMKAVFQGVAGNVVATLVTVAMMVIMPSAPSSPVKWKRTQRILLSDRNGYSCNDIKKTRHSLYLFIDTDSIVT</sequence>
<keyword evidence="1" id="KW-1133">Transmembrane helix</keyword>
<dbReference type="Proteomes" id="UP000235965">
    <property type="component" value="Unassembled WGS sequence"/>
</dbReference>
<protein>
    <submittedName>
        <fullName evidence="2">Uncharacterized protein</fullName>
    </submittedName>
</protein>
<name>A0A2J7QQY8_9NEOP</name>
<evidence type="ECO:0000313" key="3">
    <source>
        <dbReference type="Proteomes" id="UP000235965"/>
    </source>
</evidence>
<dbReference type="AlphaFoldDB" id="A0A2J7QQY8"/>
<reference evidence="2 3" key="1">
    <citation type="submission" date="2017-12" db="EMBL/GenBank/DDBJ databases">
        <title>Hemimetabolous genomes reveal molecular basis of termite eusociality.</title>
        <authorList>
            <person name="Harrison M.C."/>
            <person name="Jongepier E."/>
            <person name="Robertson H.M."/>
            <person name="Arning N."/>
            <person name="Bitard-Feildel T."/>
            <person name="Chao H."/>
            <person name="Childers C.P."/>
            <person name="Dinh H."/>
            <person name="Doddapaneni H."/>
            <person name="Dugan S."/>
            <person name="Gowin J."/>
            <person name="Greiner C."/>
            <person name="Han Y."/>
            <person name="Hu H."/>
            <person name="Hughes D.S.T."/>
            <person name="Huylmans A.-K."/>
            <person name="Kemena C."/>
            <person name="Kremer L.P.M."/>
            <person name="Lee S.L."/>
            <person name="Lopez-Ezquerra A."/>
            <person name="Mallet L."/>
            <person name="Monroy-Kuhn J.M."/>
            <person name="Moser A."/>
            <person name="Murali S.C."/>
            <person name="Muzny D.M."/>
            <person name="Otani S."/>
            <person name="Piulachs M.-D."/>
            <person name="Poelchau M."/>
            <person name="Qu J."/>
            <person name="Schaub F."/>
            <person name="Wada-Katsumata A."/>
            <person name="Worley K.C."/>
            <person name="Xie Q."/>
            <person name="Ylla G."/>
            <person name="Poulsen M."/>
            <person name="Gibbs R.A."/>
            <person name="Schal C."/>
            <person name="Richards S."/>
            <person name="Belles X."/>
            <person name="Korb J."/>
            <person name="Bornberg-Bauer E."/>
        </authorList>
    </citation>
    <scope>NUCLEOTIDE SEQUENCE [LARGE SCALE GENOMIC DNA]</scope>
    <source>
        <tissue evidence="2">Whole body</tissue>
    </source>
</reference>
<keyword evidence="3" id="KW-1185">Reference proteome</keyword>
<dbReference type="InParanoid" id="A0A2J7QQY8"/>
<evidence type="ECO:0000313" key="2">
    <source>
        <dbReference type="EMBL" id="PNF30999.1"/>
    </source>
</evidence>
<accession>A0A2J7QQY8</accession>